<dbReference type="GeneTree" id="ENSGT00940000159984"/>
<protein>
    <submittedName>
        <fullName evidence="15">Hydroxyacyl-CoA dehydrogenase</fullName>
    </submittedName>
</protein>
<dbReference type="Pfam" id="PF00725">
    <property type="entry name" value="3HCDH"/>
    <property type="match status" value="1"/>
</dbReference>
<evidence type="ECO:0000256" key="4">
    <source>
        <dbReference type="ARBA" id="ARBA00022832"/>
    </source>
</evidence>
<evidence type="ECO:0000256" key="6">
    <source>
        <dbReference type="ARBA" id="ARBA00023027"/>
    </source>
</evidence>
<gene>
    <name evidence="15" type="primary">hadh</name>
</gene>
<evidence type="ECO:0000256" key="5">
    <source>
        <dbReference type="ARBA" id="ARBA00023002"/>
    </source>
</evidence>
<evidence type="ECO:0000256" key="12">
    <source>
        <dbReference type="PIRSR" id="PIRSR000105-3"/>
    </source>
</evidence>
<dbReference type="InterPro" id="IPR036291">
    <property type="entry name" value="NAD(P)-bd_dom_sf"/>
</dbReference>
<evidence type="ECO:0000256" key="3">
    <source>
        <dbReference type="ARBA" id="ARBA00009463"/>
    </source>
</evidence>
<dbReference type="InterPro" id="IPR052242">
    <property type="entry name" value="Mito_3-hydroxyacyl-CoA_DH"/>
</dbReference>
<dbReference type="GO" id="GO:0003857">
    <property type="term" value="F:(3S)-3-hydroxyacyl-CoA dehydrogenase (NAD+) activity"/>
    <property type="evidence" value="ECO:0007669"/>
    <property type="project" value="UniProtKB-EC"/>
</dbReference>
<evidence type="ECO:0000256" key="8">
    <source>
        <dbReference type="ARBA" id="ARBA00023128"/>
    </source>
</evidence>
<reference evidence="15 16" key="1">
    <citation type="journal article" date="2011" name="Genome Biol. Evol.">
        <title>Integration of the genetic map and genome assembly of fugu facilitates insights into distinct features of genome evolution in teleosts and mammals.</title>
        <authorList>
            <person name="Kai W."/>
            <person name="Kikuchi K."/>
            <person name="Tohari S."/>
            <person name="Chew A.K."/>
            <person name="Tay A."/>
            <person name="Fujiwara A."/>
            <person name="Hosoya S."/>
            <person name="Suetake H."/>
            <person name="Naruse K."/>
            <person name="Brenner S."/>
            <person name="Suzuki Y."/>
            <person name="Venkatesh B."/>
        </authorList>
    </citation>
    <scope>NUCLEOTIDE SEQUENCE [LARGE SCALE GENOMIC DNA]</scope>
</reference>
<feature type="binding site" evidence="11">
    <location>
        <position position="122"/>
    </location>
    <ligand>
        <name>NAD(+)</name>
        <dbReference type="ChEBI" id="CHEBI:57540"/>
    </ligand>
</feature>
<dbReference type="SUPFAM" id="SSF51735">
    <property type="entry name" value="NAD(P)-binding Rossmann-fold domains"/>
    <property type="match status" value="1"/>
</dbReference>
<feature type="binding site" evidence="11">
    <location>
        <begin position="29"/>
        <end position="34"/>
    </location>
    <ligand>
        <name>NAD(+)</name>
        <dbReference type="ChEBI" id="CHEBI:57540"/>
    </ligand>
</feature>
<feature type="site" description="Important for catalytic activity" evidence="10">
    <location>
        <position position="165"/>
    </location>
</feature>
<dbReference type="PIRSF" id="PIRSF000105">
    <property type="entry name" value="HCDH"/>
    <property type="match status" value="1"/>
</dbReference>
<evidence type="ECO:0000256" key="1">
    <source>
        <dbReference type="ARBA" id="ARBA00004305"/>
    </source>
</evidence>
<dbReference type="InterPro" id="IPR006108">
    <property type="entry name" value="3HC_DH_C"/>
</dbReference>
<keyword evidence="16" id="KW-1185">Reference proteome</keyword>
<dbReference type="Ensembl" id="ENSTRUT00000074775.1">
    <property type="protein sequence ID" value="ENSTRUP00000069607.1"/>
    <property type="gene ID" value="ENSTRUG00000025695.2"/>
</dbReference>
<dbReference type="FunFam" id="3.40.50.720:FF:000258">
    <property type="entry name" value="Hydroxyacyl-coenzyme A dehydrogenase, mitochondrial"/>
    <property type="match status" value="1"/>
</dbReference>
<keyword evidence="6 11" id="KW-0520">NAD</keyword>
<evidence type="ECO:0000256" key="9">
    <source>
        <dbReference type="ARBA" id="ARBA00049556"/>
    </source>
</evidence>
<dbReference type="SUPFAM" id="SSF48179">
    <property type="entry name" value="6-phosphogluconate dehydrogenase C-terminal domain-like"/>
    <property type="match status" value="1"/>
</dbReference>
<dbReference type="GO" id="GO:0005759">
    <property type="term" value="C:mitochondrial matrix"/>
    <property type="evidence" value="ECO:0007669"/>
    <property type="project" value="UniProtKB-SubCell"/>
</dbReference>
<feature type="binding site" evidence="12">
    <location>
        <position position="144"/>
    </location>
    <ligand>
        <name>CoA</name>
        <dbReference type="ChEBI" id="CHEBI:57287"/>
    </ligand>
</feature>
<comment type="subcellular location">
    <subcellularLocation>
        <location evidence="1">Mitochondrion matrix</location>
    </subcellularLocation>
</comment>
<dbReference type="InterPro" id="IPR008927">
    <property type="entry name" value="6-PGluconate_DH-like_C_sf"/>
</dbReference>
<sequence length="307" mass="32957">MAFFTRQLCRHFSSSAVRNVVIKNVTIIGGGQMGAGIAQVAATTGHSVTLVDTSDDILKTAVKGIEGSLKRVVKKKFADKPEAGEEFIQKVLRNVSTSTDSGSAAQRSDLVLEAIVENLKIKQDIFHQLDKVAPEHTIFASNTSSLPITDIASTTSRLDRFGGLHFFNPVPMMKLVEVVATSATSKETFDSLLNFSKVLGKTPVSCKACDGVMTSQVPLSNMFVLGSPSGHGSKEDVDIAMKLGAGHPMGPFELADYVGLDTIKFIIDGWSAKDPSNPLFAPIEMLNKLVAEGKLGKKTGEGFYKYK</sequence>
<evidence type="ECO:0000256" key="2">
    <source>
        <dbReference type="ARBA" id="ARBA00005005"/>
    </source>
</evidence>
<dbReference type="Gene3D" id="1.10.1040.10">
    <property type="entry name" value="N-(1-d-carboxylethyl)-l-norvaline Dehydrogenase, domain 2"/>
    <property type="match status" value="1"/>
</dbReference>
<evidence type="ECO:0000256" key="11">
    <source>
        <dbReference type="PIRSR" id="PIRSR000105-2"/>
    </source>
</evidence>
<evidence type="ECO:0000313" key="15">
    <source>
        <dbReference type="Ensembl" id="ENSTRUP00000069607.1"/>
    </source>
</evidence>
<dbReference type="InterPro" id="IPR022694">
    <property type="entry name" value="3-OHacyl-CoA_DH"/>
</dbReference>
<dbReference type="GO" id="GO:0006635">
    <property type="term" value="P:fatty acid beta-oxidation"/>
    <property type="evidence" value="ECO:0007669"/>
    <property type="project" value="TreeGrafter"/>
</dbReference>
<dbReference type="InterPro" id="IPR013328">
    <property type="entry name" value="6PGD_dom2"/>
</dbReference>
<dbReference type="Gene3D" id="3.40.50.720">
    <property type="entry name" value="NAD(P)-binding Rossmann-like Domain"/>
    <property type="match status" value="1"/>
</dbReference>
<evidence type="ECO:0000259" key="13">
    <source>
        <dbReference type="Pfam" id="PF00725"/>
    </source>
</evidence>
<keyword evidence="8" id="KW-0496">Mitochondrion</keyword>
<feature type="binding site" evidence="11">
    <location>
        <position position="117"/>
    </location>
    <ligand>
        <name>NAD(+)</name>
        <dbReference type="ChEBI" id="CHEBI:57540"/>
    </ligand>
</feature>
<feature type="domain" description="3-hydroxyacyl-CoA dehydrogenase NAD binding" evidence="14">
    <location>
        <begin position="24"/>
        <end position="208"/>
    </location>
</feature>
<reference evidence="15" key="2">
    <citation type="submission" date="2025-08" db="UniProtKB">
        <authorList>
            <consortium name="Ensembl"/>
        </authorList>
    </citation>
    <scope>IDENTIFICATION</scope>
</reference>
<evidence type="ECO:0000313" key="16">
    <source>
        <dbReference type="Proteomes" id="UP000005226"/>
    </source>
</evidence>
<feature type="binding site" evidence="11">
    <location>
        <position position="298"/>
    </location>
    <ligand>
        <name>NAD(+)</name>
        <dbReference type="ChEBI" id="CHEBI:57540"/>
    </ligand>
</feature>
<dbReference type="AlphaFoldDB" id="A0A674N8V4"/>
<keyword evidence="5" id="KW-0560">Oxidoreductase</keyword>
<feature type="domain" description="3-hydroxyacyl-CoA dehydrogenase C-terminal" evidence="13">
    <location>
        <begin position="230"/>
        <end position="306"/>
    </location>
</feature>
<feature type="binding site" evidence="11">
    <location>
        <position position="52"/>
    </location>
    <ligand>
        <name>NAD(+)</name>
        <dbReference type="ChEBI" id="CHEBI:57540"/>
    </ligand>
</feature>
<comment type="similarity">
    <text evidence="3">Belongs to the 3-hydroxyacyl-CoA dehydrogenase family.</text>
</comment>
<dbReference type="Proteomes" id="UP000005226">
    <property type="component" value="Chromosome 17"/>
</dbReference>
<feature type="binding site" evidence="11">
    <location>
        <position position="144"/>
    </location>
    <ligand>
        <name>NAD(+)</name>
        <dbReference type="ChEBI" id="CHEBI:57540"/>
    </ligand>
</feature>
<feature type="binding site" evidence="12">
    <location>
        <position position="75"/>
    </location>
    <ligand>
        <name>CoA</name>
        <dbReference type="ChEBI" id="CHEBI:57287"/>
    </ligand>
</feature>
<dbReference type="PANTHER" id="PTHR43561">
    <property type="match status" value="1"/>
</dbReference>
<organism evidence="15 16">
    <name type="scientific">Takifugu rubripes</name>
    <name type="common">Japanese pufferfish</name>
    <name type="synonym">Fugu rubripes</name>
    <dbReference type="NCBI Taxonomy" id="31033"/>
    <lineage>
        <taxon>Eukaryota</taxon>
        <taxon>Metazoa</taxon>
        <taxon>Chordata</taxon>
        <taxon>Craniata</taxon>
        <taxon>Vertebrata</taxon>
        <taxon>Euteleostomi</taxon>
        <taxon>Actinopterygii</taxon>
        <taxon>Neopterygii</taxon>
        <taxon>Teleostei</taxon>
        <taxon>Neoteleostei</taxon>
        <taxon>Acanthomorphata</taxon>
        <taxon>Eupercaria</taxon>
        <taxon>Tetraodontiformes</taxon>
        <taxon>Tetradontoidea</taxon>
        <taxon>Tetraodontidae</taxon>
        <taxon>Takifugu</taxon>
    </lineage>
</organism>
<comment type="catalytic activity">
    <reaction evidence="9">
        <text>a (3S)-3-hydroxyacyl-CoA + NAD(+) = a 3-oxoacyl-CoA + NADH + H(+)</text>
        <dbReference type="Rhea" id="RHEA:22432"/>
        <dbReference type="ChEBI" id="CHEBI:15378"/>
        <dbReference type="ChEBI" id="CHEBI:57318"/>
        <dbReference type="ChEBI" id="CHEBI:57540"/>
        <dbReference type="ChEBI" id="CHEBI:57945"/>
        <dbReference type="ChEBI" id="CHEBI:90726"/>
        <dbReference type="EC" id="1.1.1.35"/>
    </reaction>
</comment>
<dbReference type="InterPro" id="IPR006176">
    <property type="entry name" value="3-OHacyl-CoA_DH_NAD-bd"/>
</dbReference>
<dbReference type="GO" id="GO:0070403">
    <property type="term" value="F:NAD+ binding"/>
    <property type="evidence" value="ECO:0007669"/>
    <property type="project" value="InterPro"/>
</dbReference>
<reference evidence="15" key="3">
    <citation type="submission" date="2025-09" db="UniProtKB">
        <authorList>
            <consortium name="Ensembl"/>
        </authorList>
    </citation>
    <scope>IDENTIFICATION</scope>
</reference>
<keyword evidence="7" id="KW-0443">Lipid metabolism</keyword>
<dbReference type="PANTHER" id="PTHR43561:SF3">
    <property type="entry name" value="HYDROXYACYL-COENZYME A DEHYDROGENASE, MITOCHONDRIAL"/>
    <property type="match status" value="1"/>
</dbReference>
<proteinExistence type="inferred from homology"/>
<keyword evidence="4" id="KW-0276">Fatty acid metabolism</keyword>
<evidence type="ECO:0000259" key="14">
    <source>
        <dbReference type="Pfam" id="PF02737"/>
    </source>
</evidence>
<evidence type="ECO:0000256" key="7">
    <source>
        <dbReference type="ARBA" id="ARBA00023098"/>
    </source>
</evidence>
<evidence type="ECO:0000256" key="10">
    <source>
        <dbReference type="PIRSR" id="PIRSR000105-1"/>
    </source>
</evidence>
<dbReference type="Pfam" id="PF02737">
    <property type="entry name" value="3HCDH_N"/>
    <property type="match status" value="1"/>
</dbReference>
<feature type="binding site" evidence="12">
    <location>
        <position position="68"/>
    </location>
    <ligand>
        <name>CoA</name>
        <dbReference type="ChEBI" id="CHEBI:57287"/>
    </ligand>
</feature>
<name>A0A674N8V4_TAKRU</name>
<feature type="binding site" evidence="11">
    <location>
        <position position="168"/>
    </location>
    <ligand>
        <name>NAD(+)</name>
        <dbReference type="ChEBI" id="CHEBI:57540"/>
    </ligand>
</feature>
<accession>A0A674N8V4</accession>
<comment type="pathway">
    <text evidence="2">Lipid metabolism; fatty acid beta-oxidation.</text>
</comment>